<keyword evidence="4 5" id="KW-0472">Membrane</keyword>
<dbReference type="AlphaFoldDB" id="A0A2P8AJC5"/>
<proteinExistence type="predicted"/>
<dbReference type="Gene3D" id="1.20.58.340">
    <property type="entry name" value="Magnesium transport protein CorA, transmembrane region"/>
    <property type="match status" value="1"/>
</dbReference>
<dbReference type="InterPro" id="IPR050829">
    <property type="entry name" value="CorA_MIT"/>
</dbReference>
<dbReference type="InterPro" id="IPR002523">
    <property type="entry name" value="MgTranspt_CorA/ZnTranspt_ZntB"/>
</dbReference>
<feature type="transmembrane region" description="Helical" evidence="5">
    <location>
        <begin position="559"/>
        <end position="580"/>
    </location>
</feature>
<protein>
    <submittedName>
        <fullName evidence="6">Uncharacterized protein</fullName>
    </submittedName>
</protein>
<gene>
    <name evidence="6" type="ORF">B9Z65_728</name>
</gene>
<dbReference type="GO" id="GO:0016020">
    <property type="term" value="C:membrane"/>
    <property type="evidence" value="ECO:0007669"/>
    <property type="project" value="UniProtKB-SubCell"/>
</dbReference>
<comment type="subcellular location">
    <subcellularLocation>
        <location evidence="1">Membrane</location>
        <topology evidence="1">Multi-pass membrane protein</topology>
    </subcellularLocation>
</comment>
<name>A0A2P8AJC5_9PEZI</name>
<evidence type="ECO:0000313" key="6">
    <source>
        <dbReference type="EMBL" id="PSK60578.1"/>
    </source>
</evidence>
<dbReference type="EMBL" id="NHZQ01000003">
    <property type="protein sequence ID" value="PSK60578.1"/>
    <property type="molecule type" value="Genomic_DNA"/>
</dbReference>
<organism evidence="6 7">
    <name type="scientific">Elsinoe australis</name>
    <dbReference type="NCBI Taxonomy" id="40998"/>
    <lineage>
        <taxon>Eukaryota</taxon>
        <taxon>Fungi</taxon>
        <taxon>Dikarya</taxon>
        <taxon>Ascomycota</taxon>
        <taxon>Pezizomycotina</taxon>
        <taxon>Dothideomycetes</taxon>
        <taxon>Dothideomycetidae</taxon>
        <taxon>Myriangiales</taxon>
        <taxon>Elsinoaceae</taxon>
        <taxon>Elsinoe</taxon>
    </lineage>
</organism>
<feature type="transmembrane region" description="Helical" evidence="5">
    <location>
        <begin position="523"/>
        <end position="547"/>
    </location>
</feature>
<evidence type="ECO:0000256" key="1">
    <source>
        <dbReference type="ARBA" id="ARBA00004141"/>
    </source>
</evidence>
<dbReference type="OrthoDB" id="5430750at2759"/>
<dbReference type="SUPFAM" id="SSF144083">
    <property type="entry name" value="Magnesium transport protein CorA, transmembrane region"/>
    <property type="match status" value="1"/>
</dbReference>
<dbReference type="PANTHER" id="PTHR47685">
    <property type="entry name" value="MAGNESIUM TRANSPORT PROTEIN CORA"/>
    <property type="match status" value="1"/>
</dbReference>
<dbReference type="Proteomes" id="UP000243723">
    <property type="component" value="Unassembled WGS sequence"/>
</dbReference>
<evidence type="ECO:0000256" key="3">
    <source>
        <dbReference type="ARBA" id="ARBA00022989"/>
    </source>
</evidence>
<dbReference type="STRING" id="40998.A0A2P8AJC5"/>
<evidence type="ECO:0000256" key="4">
    <source>
        <dbReference type="ARBA" id="ARBA00023136"/>
    </source>
</evidence>
<keyword evidence="2 5" id="KW-0812">Transmembrane</keyword>
<dbReference type="GO" id="GO:0046873">
    <property type="term" value="F:metal ion transmembrane transporter activity"/>
    <property type="evidence" value="ECO:0007669"/>
    <property type="project" value="InterPro"/>
</dbReference>
<evidence type="ECO:0000313" key="7">
    <source>
        <dbReference type="Proteomes" id="UP000243723"/>
    </source>
</evidence>
<keyword evidence="3 5" id="KW-1133">Transmembrane helix</keyword>
<keyword evidence="7" id="KW-1185">Reference proteome</keyword>
<accession>A0A2P8AJC5</accession>
<dbReference type="PANTHER" id="PTHR47685:SF1">
    <property type="entry name" value="MAGNESIUM TRANSPORT PROTEIN CORA"/>
    <property type="match status" value="1"/>
</dbReference>
<reference evidence="6 7" key="1">
    <citation type="submission" date="2017-05" db="EMBL/GenBank/DDBJ databases">
        <title>Draft genome sequence of Elsinoe australis.</title>
        <authorList>
            <person name="Cheng Q."/>
        </authorList>
    </citation>
    <scope>NUCLEOTIDE SEQUENCE [LARGE SCALE GENOMIC DNA]</scope>
    <source>
        <strain evidence="6 7">NL1</strain>
    </source>
</reference>
<evidence type="ECO:0000256" key="2">
    <source>
        <dbReference type="ARBA" id="ARBA00022692"/>
    </source>
</evidence>
<evidence type="ECO:0000256" key="5">
    <source>
        <dbReference type="SAM" id="Phobius"/>
    </source>
</evidence>
<comment type="caution">
    <text evidence="6">The sequence shown here is derived from an EMBL/GenBank/DDBJ whole genome shotgun (WGS) entry which is preliminary data.</text>
</comment>
<sequence>MPIPQAHRHASYMKAADASTDNAWKGKPLGPQQLLVADVRYEYKPAVGATAVDIKDYVPADLVVPSASSTRIIKAAEATVNPIDNTQNPIEYHKLTGLEESWGWLANLRRPTEVCKAEVATGNLTCRWIHVSSKFSEYLSGFLWGLSDLDEAPKIVAENIRSLEQCIRENERYSRHGKHFAAFAQSLSAAENPEADEQYPILISAPFLDWSVYGDTPPLRFQVDRRQGQTSSRSSVHPLRSILQHYYRLEETRDREKDQVFSRHRPWTTDRELGLRIRSWYGQYPTALNVDELWVLAIDPHHVVTFASNQTWKSTFPPLQLAFRIRDVSFRSFRSSQVFYRQASLIHTILCLDGAMGMLHRSFWQDVVLCLTDRYASYLGHLQYRIYRAPNTRLVMELLQVQEELNIIIKLMQEQLDLVEDLSFLFEHAIIHTGASHTPKLANPPSRSFTDSSAFSNYRFSRQSTLTTRKTTSSRDQTPSTQLTASLSAELRDLQELLSNTNNLVNRTVQLVNIRLEDHGKAILVFTIVTIVFLPLNFVSSFFGMNVEDIRNLDRNQGIFWIVAACVTAGVVGSSVFLAFKGADILEKFTLWSEARRKDRLRNGVGRGTRGLMAGTALGRAGLGGSGRDWG</sequence>
<dbReference type="InterPro" id="IPR045863">
    <property type="entry name" value="CorA_TM1_TM2"/>
</dbReference>
<dbReference type="Pfam" id="PF01544">
    <property type="entry name" value="CorA"/>
    <property type="match status" value="1"/>
</dbReference>